<keyword evidence="10" id="KW-1185">Reference proteome</keyword>
<dbReference type="STRING" id="279824.SAMN03080617_00401"/>
<dbReference type="PANTHER" id="PTHR30572:SF18">
    <property type="entry name" value="ABC-TYPE MACROLIDE FAMILY EXPORT SYSTEM PERMEASE COMPONENT 2"/>
    <property type="match status" value="1"/>
</dbReference>
<evidence type="ECO:0000256" key="4">
    <source>
        <dbReference type="ARBA" id="ARBA00022989"/>
    </source>
</evidence>
<keyword evidence="2" id="KW-1003">Cell membrane</keyword>
<keyword evidence="3 6" id="KW-0812">Transmembrane</keyword>
<evidence type="ECO:0000256" key="2">
    <source>
        <dbReference type="ARBA" id="ARBA00022475"/>
    </source>
</evidence>
<dbReference type="OrthoDB" id="5933722at2"/>
<accession>A0A1G5VAW3</accession>
<feature type="transmembrane region" description="Helical" evidence="6">
    <location>
        <begin position="328"/>
        <end position="355"/>
    </location>
</feature>
<feature type="domain" description="ABC3 transporter permease C-terminal" evidence="7">
    <location>
        <begin position="288"/>
        <end position="402"/>
    </location>
</feature>
<keyword evidence="4 6" id="KW-1133">Transmembrane helix</keyword>
<dbReference type="InterPro" id="IPR003838">
    <property type="entry name" value="ABC3_permease_C"/>
</dbReference>
<dbReference type="Proteomes" id="UP000198756">
    <property type="component" value="Unassembled WGS sequence"/>
</dbReference>
<dbReference type="Pfam" id="PF02687">
    <property type="entry name" value="FtsX"/>
    <property type="match status" value="2"/>
</dbReference>
<name>A0A1G5VAW3_9BACT</name>
<comment type="subcellular location">
    <subcellularLocation>
        <location evidence="1">Cell membrane</location>
        <topology evidence="1">Multi-pass membrane protein</topology>
    </subcellularLocation>
</comment>
<protein>
    <submittedName>
        <fullName evidence="9">MacB-like core domain-containing protein</fullName>
    </submittedName>
</protein>
<dbReference type="InterPro" id="IPR050250">
    <property type="entry name" value="Macrolide_Exporter_MacB"/>
</dbReference>
<evidence type="ECO:0000259" key="7">
    <source>
        <dbReference type="Pfam" id="PF02687"/>
    </source>
</evidence>
<feature type="transmembrane region" description="Helical" evidence="6">
    <location>
        <begin position="418"/>
        <end position="442"/>
    </location>
</feature>
<feature type="domain" description="MacB-like periplasmic core" evidence="8">
    <location>
        <begin position="429"/>
        <end position="590"/>
    </location>
</feature>
<dbReference type="AlphaFoldDB" id="A0A1G5VAW3"/>
<feature type="domain" description="ABC3 transporter permease C-terminal" evidence="7">
    <location>
        <begin position="667"/>
        <end position="779"/>
    </location>
</feature>
<organism evidence="9 10">
    <name type="scientific">Algoriphagus alkaliphilus</name>
    <dbReference type="NCBI Taxonomy" id="279824"/>
    <lineage>
        <taxon>Bacteria</taxon>
        <taxon>Pseudomonadati</taxon>
        <taxon>Bacteroidota</taxon>
        <taxon>Cytophagia</taxon>
        <taxon>Cytophagales</taxon>
        <taxon>Cyclobacteriaceae</taxon>
        <taxon>Algoriphagus</taxon>
    </lineage>
</organism>
<evidence type="ECO:0000313" key="9">
    <source>
        <dbReference type="EMBL" id="SDA42954.1"/>
    </source>
</evidence>
<feature type="transmembrane region" description="Helical" evidence="6">
    <location>
        <begin position="20"/>
        <end position="41"/>
    </location>
</feature>
<evidence type="ECO:0000313" key="10">
    <source>
        <dbReference type="Proteomes" id="UP000198756"/>
    </source>
</evidence>
<evidence type="ECO:0000256" key="1">
    <source>
        <dbReference type="ARBA" id="ARBA00004651"/>
    </source>
</evidence>
<dbReference type="EMBL" id="FMXE01000003">
    <property type="protein sequence ID" value="SDA42954.1"/>
    <property type="molecule type" value="Genomic_DNA"/>
</dbReference>
<feature type="transmembrane region" description="Helical" evidence="6">
    <location>
        <begin position="747"/>
        <end position="769"/>
    </location>
</feature>
<proteinExistence type="predicted"/>
<dbReference type="GO" id="GO:0022857">
    <property type="term" value="F:transmembrane transporter activity"/>
    <property type="evidence" value="ECO:0007669"/>
    <property type="project" value="TreeGrafter"/>
</dbReference>
<evidence type="ECO:0000256" key="3">
    <source>
        <dbReference type="ARBA" id="ARBA00022692"/>
    </source>
</evidence>
<feature type="transmembrane region" description="Helical" evidence="6">
    <location>
        <begin position="699"/>
        <end position="727"/>
    </location>
</feature>
<evidence type="ECO:0000256" key="5">
    <source>
        <dbReference type="ARBA" id="ARBA00023136"/>
    </source>
</evidence>
<gene>
    <name evidence="9" type="ORF">SAMN03080617_00401</name>
</gene>
<feature type="transmembrane region" description="Helical" evidence="6">
    <location>
        <begin position="281"/>
        <end position="303"/>
    </location>
</feature>
<feature type="transmembrane region" description="Helical" evidence="6">
    <location>
        <begin position="666"/>
        <end position="687"/>
    </location>
</feature>
<evidence type="ECO:0000259" key="8">
    <source>
        <dbReference type="Pfam" id="PF12704"/>
    </source>
</evidence>
<feature type="transmembrane region" description="Helical" evidence="6">
    <location>
        <begin position="375"/>
        <end position="397"/>
    </location>
</feature>
<evidence type="ECO:0000256" key="6">
    <source>
        <dbReference type="SAM" id="Phobius"/>
    </source>
</evidence>
<dbReference type="Pfam" id="PF12704">
    <property type="entry name" value="MacB_PCD"/>
    <property type="match status" value="2"/>
</dbReference>
<dbReference type="InterPro" id="IPR025857">
    <property type="entry name" value="MacB_PCD"/>
</dbReference>
<dbReference type="GO" id="GO:0005886">
    <property type="term" value="C:plasma membrane"/>
    <property type="evidence" value="ECO:0007669"/>
    <property type="project" value="UniProtKB-SubCell"/>
</dbReference>
<sequence>MLHHYLLLAIRNFKKFKSIFLINLLGLSLGLTTVILIGMWVKDELCINRYHANSDRIYAVMTNHDNAGGIVTWGVTPAEMAEAMKAELPQVELAAGVSPFIKGMIFDSGTDKLDAEGLFVDQDYLDMFSHEFIIGNRSKALLEINAISLSESMAKNLFGSPENAMGKSLKWQVFDFSNEVEVTGVYRDFGSLDVEKPEFLMAFPFFKAMLGDGAHWDNFNSSTVVLLREGIDETAFNTQIASFIKDRAKGSNVTPFVQLYADTYLYGTYEGGKVAGGRINYVWIFSGIALFILLIACINFMNLTTARSVARAKEIGVKKSMGASRMGIFGQFMVESLMLTLFALVIAMIAVSVLQPVFNKVTLKELSLSLGMEEILILVGFWAITSLIAGIYPSLYLSKFKPVQIMKNNLKGSVGELLARKGLVIFQFMISMLLIIGVVVIGKQMNYIQNQNLGYNQSHLLKIPAESIPAAQMTTVLDQVKEVAGVENASSLAHPLVGLSSSTIGLTWEGKNPDEQVKFENISVNMGLIETMDFELVEGRSFSPEFGEENTKIILNEAAVRTIGFENPIGQIVNLWGNDMEVIGVVKNFHFESLKETVKPAFIKYDPGFAQNIMVRINTADQQRTIAGITGVFQTVLGLRTEISFMDESYQTLYLQEQRVSVLSEYFGVIAIFLSCLGLFGLAAFTAESRKKEIGVRKVLGASMTGILNLITLDFIKLVLISVVIALPLGWYFANSWLETYAFQTKLSWWIFVGSGLILLIIAIMTVGYQAYKAASSNPVNSLRSD</sequence>
<reference evidence="10" key="1">
    <citation type="submission" date="2016-10" db="EMBL/GenBank/DDBJ databases">
        <authorList>
            <person name="Varghese N."/>
            <person name="Submissions S."/>
        </authorList>
    </citation>
    <scope>NUCLEOTIDE SEQUENCE [LARGE SCALE GENOMIC DNA]</scope>
    <source>
        <strain evidence="10">DSM 22703</strain>
    </source>
</reference>
<feature type="domain" description="MacB-like periplasmic core" evidence="8">
    <location>
        <begin position="21"/>
        <end position="241"/>
    </location>
</feature>
<dbReference type="RefSeq" id="WP_092728286.1">
    <property type="nucleotide sequence ID" value="NZ_FMXE01000003.1"/>
</dbReference>
<keyword evidence="5 6" id="KW-0472">Membrane</keyword>
<dbReference type="PANTHER" id="PTHR30572">
    <property type="entry name" value="MEMBRANE COMPONENT OF TRANSPORTER-RELATED"/>
    <property type="match status" value="1"/>
</dbReference>